<dbReference type="Proteomes" id="UP000054567">
    <property type="component" value="Unassembled WGS sequence"/>
</dbReference>
<name>A0A0J6FV71_COCPO</name>
<proteinExistence type="predicted"/>
<organism evidence="1 2">
    <name type="scientific">Coccidioides posadasii RMSCC 3488</name>
    <dbReference type="NCBI Taxonomy" id="454284"/>
    <lineage>
        <taxon>Eukaryota</taxon>
        <taxon>Fungi</taxon>
        <taxon>Dikarya</taxon>
        <taxon>Ascomycota</taxon>
        <taxon>Pezizomycotina</taxon>
        <taxon>Eurotiomycetes</taxon>
        <taxon>Eurotiomycetidae</taxon>
        <taxon>Onygenales</taxon>
        <taxon>Onygenaceae</taxon>
        <taxon>Coccidioides</taxon>
    </lineage>
</organism>
<dbReference type="EMBL" id="DS268114">
    <property type="protein sequence ID" value="KMM73335.1"/>
    <property type="molecule type" value="Genomic_DNA"/>
</dbReference>
<reference evidence="2" key="2">
    <citation type="journal article" date="2009" name="Genome Res.">
        <title>Comparative genomic analyses of the human fungal pathogens Coccidioides and their relatives.</title>
        <authorList>
            <person name="Sharpton T.J."/>
            <person name="Stajich J.E."/>
            <person name="Rounsley S.D."/>
            <person name="Gardner M.J."/>
            <person name="Wortman J.R."/>
            <person name="Jordar V.S."/>
            <person name="Maiti R."/>
            <person name="Kodira C.D."/>
            <person name="Neafsey D.E."/>
            <person name="Zeng Q."/>
            <person name="Hung C.-Y."/>
            <person name="McMahan C."/>
            <person name="Muszewska A."/>
            <person name="Grynberg M."/>
            <person name="Mandel M.A."/>
            <person name="Kellner E.M."/>
            <person name="Barker B.M."/>
            <person name="Galgiani J.N."/>
            <person name="Orbach M.J."/>
            <person name="Kirkland T.N."/>
            <person name="Cole G.T."/>
            <person name="Henn M.R."/>
            <person name="Birren B.W."/>
            <person name="Taylor J.W."/>
        </authorList>
    </citation>
    <scope>NUCLEOTIDE SEQUENCE [LARGE SCALE GENOMIC DNA]</scope>
    <source>
        <strain evidence="2">RMSCC 3488</strain>
    </source>
</reference>
<accession>A0A0J6FV71</accession>
<sequence>MDGCVGNGKKSWMETGYNPIRRKSLNITSPSHRYGVHMYPVSVWSTEYSVRSTYMNDHREPPAATEYRPVDTKVAESGLVCIVHPSCRSRCNPEVTGSVIFGLHGETHGSLYQALSAPKRQVDRYQYHVITSPGLAVKRRPSSKAAKSMSG</sequence>
<evidence type="ECO:0000313" key="1">
    <source>
        <dbReference type="EMBL" id="KMM73335.1"/>
    </source>
</evidence>
<evidence type="ECO:0000313" key="2">
    <source>
        <dbReference type="Proteomes" id="UP000054567"/>
    </source>
</evidence>
<dbReference type="VEuPathDB" id="FungiDB:CPAG_09624"/>
<reference evidence="2" key="3">
    <citation type="journal article" date="2010" name="Genome Res.">
        <title>Population genomic sequencing of Coccidioides fungi reveals recent hybridization and transposon control.</title>
        <authorList>
            <person name="Neafsey D.E."/>
            <person name="Barker B.M."/>
            <person name="Sharpton T.J."/>
            <person name="Stajich J.E."/>
            <person name="Park D.J."/>
            <person name="Whiston E."/>
            <person name="Hung C.-Y."/>
            <person name="McMahan C."/>
            <person name="White J."/>
            <person name="Sykes S."/>
            <person name="Heiman D."/>
            <person name="Young S."/>
            <person name="Zeng Q."/>
            <person name="Abouelleil A."/>
            <person name="Aftuck L."/>
            <person name="Bessette D."/>
            <person name="Brown A."/>
            <person name="FitzGerald M."/>
            <person name="Lui A."/>
            <person name="Macdonald J.P."/>
            <person name="Priest M."/>
            <person name="Orbach M.J."/>
            <person name="Galgiani J.N."/>
            <person name="Kirkland T.N."/>
            <person name="Cole G.T."/>
            <person name="Birren B.W."/>
            <person name="Henn M.R."/>
            <person name="Taylor J.W."/>
            <person name="Rounsley S.D."/>
        </authorList>
    </citation>
    <scope>NUCLEOTIDE SEQUENCE [LARGE SCALE GENOMIC DNA]</scope>
    <source>
        <strain evidence="2">RMSCC 3488</strain>
    </source>
</reference>
<dbReference type="AlphaFoldDB" id="A0A0J6FV71"/>
<reference evidence="1 2" key="1">
    <citation type="submission" date="2007-06" db="EMBL/GenBank/DDBJ databases">
        <title>The Genome Sequence of Coccidioides posadasii RMSCC_3488.</title>
        <authorList>
            <consortium name="Coccidioides Genome Resources Consortium"/>
            <consortium name="The Broad Institute Genome Sequencing Platform"/>
            <person name="Henn M.R."/>
            <person name="Sykes S."/>
            <person name="Young S."/>
            <person name="Jaffe D."/>
            <person name="Berlin A."/>
            <person name="Alvarez P."/>
            <person name="Butler J."/>
            <person name="Gnerre S."/>
            <person name="Grabherr M."/>
            <person name="Mauceli E."/>
            <person name="Brockman W."/>
            <person name="Kodira C."/>
            <person name="Alvarado L."/>
            <person name="Zeng Q."/>
            <person name="Crawford M."/>
            <person name="Antoine C."/>
            <person name="Devon K."/>
            <person name="Galgiani J."/>
            <person name="Orsborn K."/>
            <person name="Lewis M.L."/>
            <person name="Nusbaum C."/>
            <person name="Galagan J."/>
            <person name="Birren B."/>
        </authorList>
    </citation>
    <scope>NUCLEOTIDE SEQUENCE [LARGE SCALE GENOMIC DNA]</scope>
    <source>
        <strain evidence="1 2">RMSCC 3488</strain>
    </source>
</reference>
<protein>
    <submittedName>
        <fullName evidence="1">Uncharacterized protein</fullName>
    </submittedName>
</protein>
<gene>
    <name evidence="1" type="ORF">CPAG_09624</name>
</gene>